<evidence type="ECO:0000313" key="2">
    <source>
        <dbReference type="EMBL" id="CAK8692843.1"/>
    </source>
</evidence>
<feature type="transmembrane region" description="Helical" evidence="1">
    <location>
        <begin position="185"/>
        <end position="205"/>
    </location>
</feature>
<sequence length="307" mass="34922">MATAALISNQSFVSSMPETTTRAARTRTCYENHFLSSIIIACVLELISLYIVTSLAIFSWKVRNQKGISKTNQLCLFASLSSFLFSTITLLTFLPGYPFHIVIWIQTAFYWVGISLTYTILWVRQRRFYSNPLLANKVGKFHRILSSLVVIGIYVFLAALLFTFLSKVYNIPCALLQNVEDILRIVIAFIIAIIAFQMLLFYLLVNPLRSEDGIKTSDILCFRLKRDIYKMVVRLAICATVCIFTTVSMCVMIIIISTDAIHTGWVNVVSIDLTANIISIICTFKTWKTRLFPFCETAETIHVRIND</sequence>
<keyword evidence="3" id="KW-1185">Reference proteome</keyword>
<feature type="transmembrane region" description="Helical" evidence="1">
    <location>
        <begin position="34"/>
        <end position="62"/>
    </location>
</feature>
<feature type="transmembrane region" description="Helical" evidence="1">
    <location>
        <begin position="101"/>
        <end position="123"/>
    </location>
</feature>
<keyword evidence="1" id="KW-0812">Transmembrane</keyword>
<feature type="transmembrane region" description="Helical" evidence="1">
    <location>
        <begin position="144"/>
        <end position="165"/>
    </location>
</feature>
<comment type="caution">
    <text evidence="2">The sequence shown here is derived from an EMBL/GenBank/DDBJ whole genome shotgun (WGS) entry which is preliminary data.</text>
</comment>
<feature type="transmembrane region" description="Helical" evidence="1">
    <location>
        <begin position="232"/>
        <end position="258"/>
    </location>
</feature>
<keyword evidence="1" id="KW-0472">Membrane</keyword>
<dbReference type="Proteomes" id="UP001642483">
    <property type="component" value="Unassembled WGS sequence"/>
</dbReference>
<organism evidence="2 3">
    <name type="scientific">Clavelina lepadiformis</name>
    <name type="common">Light-bulb sea squirt</name>
    <name type="synonym">Ascidia lepadiformis</name>
    <dbReference type="NCBI Taxonomy" id="159417"/>
    <lineage>
        <taxon>Eukaryota</taxon>
        <taxon>Metazoa</taxon>
        <taxon>Chordata</taxon>
        <taxon>Tunicata</taxon>
        <taxon>Ascidiacea</taxon>
        <taxon>Aplousobranchia</taxon>
        <taxon>Clavelinidae</taxon>
        <taxon>Clavelina</taxon>
    </lineage>
</organism>
<evidence type="ECO:0008006" key="4">
    <source>
        <dbReference type="Google" id="ProtNLM"/>
    </source>
</evidence>
<protein>
    <recommendedName>
        <fullName evidence="4">Taste receptor type 2</fullName>
    </recommendedName>
</protein>
<dbReference type="EMBL" id="CAWYQH010000130">
    <property type="protein sequence ID" value="CAK8692843.1"/>
    <property type="molecule type" value="Genomic_DNA"/>
</dbReference>
<evidence type="ECO:0000256" key="1">
    <source>
        <dbReference type="SAM" id="Phobius"/>
    </source>
</evidence>
<evidence type="ECO:0000313" key="3">
    <source>
        <dbReference type="Proteomes" id="UP001642483"/>
    </source>
</evidence>
<feature type="transmembrane region" description="Helical" evidence="1">
    <location>
        <begin position="74"/>
        <end position="95"/>
    </location>
</feature>
<keyword evidence="1" id="KW-1133">Transmembrane helix</keyword>
<name>A0ABP0GM77_CLALP</name>
<accession>A0ABP0GM77</accession>
<feature type="transmembrane region" description="Helical" evidence="1">
    <location>
        <begin position="264"/>
        <end position="284"/>
    </location>
</feature>
<proteinExistence type="predicted"/>
<gene>
    <name evidence="2" type="ORF">CVLEPA_LOCUS26080</name>
</gene>
<reference evidence="2 3" key="1">
    <citation type="submission" date="2024-02" db="EMBL/GenBank/DDBJ databases">
        <authorList>
            <person name="Daric V."/>
            <person name="Darras S."/>
        </authorList>
    </citation>
    <scope>NUCLEOTIDE SEQUENCE [LARGE SCALE GENOMIC DNA]</scope>
</reference>